<dbReference type="SUPFAM" id="SSF46785">
    <property type="entry name" value="Winged helix' DNA-binding domain"/>
    <property type="match status" value="1"/>
</dbReference>
<reference evidence="11 12" key="1">
    <citation type="submission" date="2010-12" db="EMBL/GenBank/DDBJ databases">
        <title>Complete sequence of Desulfurispirillum indicum S5.</title>
        <authorList>
            <consortium name="US DOE Joint Genome Institute"/>
            <person name="Lucas S."/>
            <person name="Copeland A."/>
            <person name="Lapidus A."/>
            <person name="Cheng J.-F."/>
            <person name="Goodwin L."/>
            <person name="Pitluck S."/>
            <person name="Chertkov O."/>
            <person name="Held B."/>
            <person name="Detter J.C."/>
            <person name="Han C."/>
            <person name="Tapia R."/>
            <person name="Land M."/>
            <person name="Hauser L."/>
            <person name="Kyrpides N."/>
            <person name="Ivanova N."/>
            <person name="Mikhailova N."/>
            <person name="Haggblom M."/>
            <person name="Rauschenbach I."/>
            <person name="Bini E."/>
            <person name="Woyke T."/>
        </authorList>
    </citation>
    <scope>NUCLEOTIDE SEQUENCE [LARGE SCALE GENOMIC DNA]</scope>
    <source>
        <strain evidence="12">ATCC BAA-1389 / DSM 22839 / S5</strain>
    </source>
</reference>
<dbReference type="InParanoid" id="E6W0F8"/>
<keyword evidence="5 9" id="KW-0862">Zinc</keyword>
<dbReference type="GO" id="GO:0003700">
    <property type="term" value="F:DNA-binding transcription factor activity"/>
    <property type="evidence" value="ECO:0007669"/>
    <property type="project" value="InterPro"/>
</dbReference>
<keyword evidence="3" id="KW-0963">Cytoplasm</keyword>
<gene>
    <name evidence="11" type="ordered locus">Selin_1646</name>
</gene>
<evidence type="ECO:0000256" key="5">
    <source>
        <dbReference type="ARBA" id="ARBA00022833"/>
    </source>
</evidence>
<dbReference type="AlphaFoldDB" id="E6W0F8"/>
<dbReference type="RefSeq" id="WP_013506256.1">
    <property type="nucleotide sequence ID" value="NC_014836.1"/>
</dbReference>
<evidence type="ECO:0000256" key="10">
    <source>
        <dbReference type="PIRSR" id="PIRSR602481-2"/>
    </source>
</evidence>
<dbReference type="KEGG" id="din:Selin_1646"/>
<comment type="subcellular location">
    <subcellularLocation>
        <location evidence="1">Cytoplasm</location>
    </subcellularLocation>
</comment>
<feature type="binding site" evidence="9">
    <location>
        <position position="136"/>
    </location>
    <ligand>
        <name>Zn(2+)</name>
        <dbReference type="ChEBI" id="CHEBI:29105"/>
    </ligand>
</feature>
<evidence type="ECO:0000256" key="1">
    <source>
        <dbReference type="ARBA" id="ARBA00004496"/>
    </source>
</evidence>
<dbReference type="STRING" id="653733.Selin_1646"/>
<dbReference type="EMBL" id="CP002432">
    <property type="protein sequence ID" value="ADU66376.1"/>
    <property type="molecule type" value="Genomic_DNA"/>
</dbReference>
<evidence type="ECO:0000256" key="2">
    <source>
        <dbReference type="ARBA" id="ARBA00007957"/>
    </source>
</evidence>
<dbReference type="Proteomes" id="UP000002572">
    <property type="component" value="Chromosome"/>
</dbReference>
<dbReference type="InterPro" id="IPR043135">
    <property type="entry name" value="Fur_C"/>
</dbReference>
<dbReference type="InterPro" id="IPR036390">
    <property type="entry name" value="WH_DNA-bd_sf"/>
</dbReference>
<evidence type="ECO:0000256" key="6">
    <source>
        <dbReference type="ARBA" id="ARBA00023015"/>
    </source>
</evidence>
<keyword evidence="6" id="KW-0805">Transcription regulation</keyword>
<keyword evidence="10" id="KW-0408">Iron</keyword>
<feature type="binding site" evidence="10">
    <location>
        <position position="128"/>
    </location>
    <ligand>
        <name>Fe cation</name>
        <dbReference type="ChEBI" id="CHEBI:24875"/>
    </ligand>
</feature>
<keyword evidence="9" id="KW-0479">Metal-binding</keyword>
<dbReference type="OrthoDB" id="8659436at2"/>
<name>E6W0F8_DESIS</name>
<evidence type="ECO:0000256" key="8">
    <source>
        <dbReference type="ARBA" id="ARBA00023163"/>
    </source>
</evidence>
<dbReference type="PANTHER" id="PTHR33202">
    <property type="entry name" value="ZINC UPTAKE REGULATION PROTEIN"/>
    <property type="match status" value="1"/>
</dbReference>
<dbReference type="CDD" id="cd07153">
    <property type="entry name" value="Fur_like"/>
    <property type="match status" value="1"/>
</dbReference>
<dbReference type="GO" id="GO:0005737">
    <property type="term" value="C:cytoplasm"/>
    <property type="evidence" value="ECO:0007669"/>
    <property type="project" value="UniProtKB-SubCell"/>
</dbReference>
<comment type="similarity">
    <text evidence="2">Belongs to the Fur family.</text>
</comment>
<accession>E6W0F8</accession>
<keyword evidence="8" id="KW-0804">Transcription</keyword>
<feature type="binding site" evidence="9">
    <location>
        <position position="139"/>
    </location>
    <ligand>
        <name>Zn(2+)</name>
        <dbReference type="ChEBI" id="CHEBI:29105"/>
    </ligand>
</feature>
<dbReference type="InterPro" id="IPR036388">
    <property type="entry name" value="WH-like_DNA-bd_sf"/>
</dbReference>
<comment type="cofactor">
    <cofactor evidence="10">
        <name>Mn(2+)</name>
        <dbReference type="ChEBI" id="CHEBI:29035"/>
    </cofactor>
    <cofactor evidence="10">
        <name>Fe(2+)</name>
        <dbReference type="ChEBI" id="CHEBI:29033"/>
    </cofactor>
    <text evidence="10">Binds 1 Mn(2+) or Fe(2+) ion per subunit.</text>
</comment>
<evidence type="ECO:0000256" key="3">
    <source>
        <dbReference type="ARBA" id="ARBA00022490"/>
    </source>
</evidence>
<dbReference type="PANTHER" id="PTHR33202:SF1">
    <property type="entry name" value="FERRIC UPTAKE REGULATION PROTEIN"/>
    <property type="match status" value="1"/>
</dbReference>
<dbReference type="GO" id="GO:1900376">
    <property type="term" value="P:regulation of secondary metabolite biosynthetic process"/>
    <property type="evidence" value="ECO:0007669"/>
    <property type="project" value="TreeGrafter"/>
</dbReference>
<evidence type="ECO:0000313" key="11">
    <source>
        <dbReference type="EMBL" id="ADU66376.1"/>
    </source>
</evidence>
<evidence type="ECO:0000313" key="12">
    <source>
        <dbReference type="Proteomes" id="UP000002572"/>
    </source>
</evidence>
<keyword evidence="12" id="KW-1185">Reference proteome</keyword>
<dbReference type="InterPro" id="IPR002481">
    <property type="entry name" value="FUR"/>
</dbReference>
<keyword evidence="7" id="KW-0238">DNA-binding</keyword>
<dbReference type="Gene3D" id="3.30.1490.190">
    <property type="match status" value="1"/>
</dbReference>
<protein>
    <submittedName>
        <fullName evidence="11">Ferric-uptake regulator</fullName>
    </submittedName>
</protein>
<organism evidence="11 12">
    <name type="scientific">Desulfurispirillum indicum (strain ATCC BAA-1389 / DSM 22839 / S5)</name>
    <dbReference type="NCBI Taxonomy" id="653733"/>
    <lineage>
        <taxon>Bacteria</taxon>
        <taxon>Pseudomonadati</taxon>
        <taxon>Chrysiogenota</taxon>
        <taxon>Chrysiogenia</taxon>
        <taxon>Chrysiogenales</taxon>
        <taxon>Chrysiogenaceae</taxon>
        <taxon>Desulfurispirillum</taxon>
    </lineage>
</organism>
<feature type="binding site" evidence="9">
    <location>
        <position position="99"/>
    </location>
    <ligand>
        <name>Zn(2+)</name>
        <dbReference type="ChEBI" id="CHEBI:29105"/>
    </ligand>
</feature>
<dbReference type="Gene3D" id="1.10.10.10">
    <property type="entry name" value="Winged helix-like DNA-binding domain superfamily/Winged helix DNA-binding domain"/>
    <property type="match status" value="1"/>
</dbReference>
<comment type="cofactor">
    <cofactor evidence="9">
        <name>Zn(2+)</name>
        <dbReference type="ChEBI" id="CHEBI:29105"/>
    </cofactor>
    <text evidence="9">Binds 1 zinc ion per subunit.</text>
</comment>
<dbReference type="HOGENOM" id="CLU_096072_5_1_0"/>
<keyword evidence="4" id="KW-0678">Repressor</keyword>
<sequence>MQIERALESLRKQGIKTTGKRRALLEVLGADYRFLSAKELYEALAPEYPSISFDTIYRNMGMFVKAGILETTNLEGERRFRLGRSCGQAHDDHQHYVICLGCGSSLVLPGNCPVKAMALPGNFQITGHKLEIYGYCEQCCPADGS</sequence>
<evidence type="ECO:0000256" key="7">
    <source>
        <dbReference type="ARBA" id="ARBA00023125"/>
    </source>
</evidence>
<proteinExistence type="inferred from homology"/>
<evidence type="ECO:0000256" key="9">
    <source>
        <dbReference type="PIRSR" id="PIRSR602481-1"/>
    </source>
</evidence>
<feature type="binding site" evidence="9">
    <location>
        <position position="102"/>
    </location>
    <ligand>
        <name>Zn(2+)</name>
        <dbReference type="ChEBI" id="CHEBI:29105"/>
    </ligand>
</feature>
<dbReference type="Pfam" id="PF01475">
    <property type="entry name" value="FUR"/>
    <property type="match status" value="1"/>
</dbReference>
<dbReference type="eggNOG" id="COG0735">
    <property type="taxonomic scope" value="Bacteria"/>
</dbReference>
<dbReference type="GO" id="GO:0045892">
    <property type="term" value="P:negative regulation of DNA-templated transcription"/>
    <property type="evidence" value="ECO:0007669"/>
    <property type="project" value="TreeGrafter"/>
</dbReference>
<evidence type="ECO:0000256" key="4">
    <source>
        <dbReference type="ARBA" id="ARBA00022491"/>
    </source>
</evidence>
<dbReference type="GO" id="GO:0008270">
    <property type="term" value="F:zinc ion binding"/>
    <property type="evidence" value="ECO:0007669"/>
    <property type="project" value="TreeGrafter"/>
</dbReference>
<dbReference type="GO" id="GO:0000976">
    <property type="term" value="F:transcription cis-regulatory region binding"/>
    <property type="evidence" value="ECO:0007669"/>
    <property type="project" value="TreeGrafter"/>
</dbReference>